<accession>A0A1Y1IQW2</accession>
<dbReference type="EMBL" id="DF237601">
    <property type="protein sequence ID" value="GAQ90528.1"/>
    <property type="molecule type" value="Genomic_DNA"/>
</dbReference>
<gene>
    <name evidence="4" type="ORF">KFL_006520040</name>
</gene>
<feature type="repeat" description="ANK" evidence="3">
    <location>
        <begin position="209"/>
        <end position="241"/>
    </location>
</feature>
<feature type="repeat" description="ANK" evidence="3">
    <location>
        <begin position="275"/>
        <end position="308"/>
    </location>
</feature>
<feature type="repeat" description="ANK" evidence="3">
    <location>
        <begin position="242"/>
        <end position="274"/>
    </location>
</feature>
<evidence type="ECO:0000313" key="4">
    <source>
        <dbReference type="EMBL" id="GAQ90528.1"/>
    </source>
</evidence>
<dbReference type="Proteomes" id="UP000054558">
    <property type="component" value="Unassembled WGS sequence"/>
</dbReference>
<dbReference type="Pfam" id="PF00023">
    <property type="entry name" value="Ank"/>
    <property type="match status" value="1"/>
</dbReference>
<keyword evidence="2 3" id="KW-0040">ANK repeat</keyword>
<reference evidence="4 5" key="1">
    <citation type="journal article" date="2014" name="Nat. Commun.">
        <title>Klebsormidium flaccidum genome reveals primary factors for plant terrestrial adaptation.</title>
        <authorList>
            <person name="Hori K."/>
            <person name="Maruyama F."/>
            <person name="Fujisawa T."/>
            <person name="Togashi T."/>
            <person name="Yamamoto N."/>
            <person name="Seo M."/>
            <person name="Sato S."/>
            <person name="Yamada T."/>
            <person name="Mori H."/>
            <person name="Tajima N."/>
            <person name="Moriyama T."/>
            <person name="Ikeuchi M."/>
            <person name="Watanabe M."/>
            <person name="Wada H."/>
            <person name="Kobayashi K."/>
            <person name="Saito M."/>
            <person name="Masuda T."/>
            <person name="Sasaki-Sekimoto Y."/>
            <person name="Mashiguchi K."/>
            <person name="Awai K."/>
            <person name="Shimojima M."/>
            <person name="Masuda S."/>
            <person name="Iwai M."/>
            <person name="Nobusawa T."/>
            <person name="Narise T."/>
            <person name="Kondo S."/>
            <person name="Saito H."/>
            <person name="Sato R."/>
            <person name="Murakawa M."/>
            <person name="Ihara Y."/>
            <person name="Oshima-Yamada Y."/>
            <person name="Ohtaka K."/>
            <person name="Satoh M."/>
            <person name="Sonobe K."/>
            <person name="Ishii M."/>
            <person name="Ohtani R."/>
            <person name="Kanamori-Sato M."/>
            <person name="Honoki R."/>
            <person name="Miyazaki D."/>
            <person name="Mochizuki H."/>
            <person name="Umetsu J."/>
            <person name="Higashi K."/>
            <person name="Shibata D."/>
            <person name="Kamiya Y."/>
            <person name="Sato N."/>
            <person name="Nakamura Y."/>
            <person name="Tabata S."/>
            <person name="Ida S."/>
            <person name="Kurokawa K."/>
            <person name="Ohta H."/>
        </authorList>
    </citation>
    <scope>NUCLEOTIDE SEQUENCE [LARGE SCALE GENOMIC DNA]</scope>
    <source>
        <strain evidence="4 5">NIES-2285</strain>
    </source>
</reference>
<dbReference type="PROSITE" id="PS50088">
    <property type="entry name" value="ANK_REPEAT"/>
    <property type="match status" value="5"/>
</dbReference>
<dbReference type="GO" id="GO:0005634">
    <property type="term" value="C:nucleus"/>
    <property type="evidence" value="ECO:0000318"/>
    <property type="project" value="GO_Central"/>
</dbReference>
<dbReference type="PROSITE" id="PS50297">
    <property type="entry name" value="ANK_REP_REGION"/>
    <property type="match status" value="5"/>
</dbReference>
<dbReference type="OrthoDB" id="20872at2759"/>
<dbReference type="AlphaFoldDB" id="A0A1Y1IQW2"/>
<proteinExistence type="predicted"/>
<dbReference type="PANTHER" id="PTHR24161">
    <property type="entry name" value="ANK_REP_REGION DOMAIN-CONTAINING PROTEIN-RELATED"/>
    <property type="match status" value="1"/>
</dbReference>
<dbReference type="Pfam" id="PF12796">
    <property type="entry name" value="Ank_2"/>
    <property type="match status" value="1"/>
</dbReference>
<evidence type="ECO:0000256" key="1">
    <source>
        <dbReference type="ARBA" id="ARBA00022737"/>
    </source>
</evidence>
<dbReference type="PRINTS" id="PR01415">
    <property type="entry name" value="ANKYRIN"/>
</dbReference>
<dbReference type="GO" id="GO:0000976">
    <property type="term" value="F:transcription cis-regulatory region binding"/>
    <property type="evidence" value="ECO:0000318"/>
    <property type="project" value="GO_Central"/>
</dbReference>
<dbReference type="PANTHER" id="PTHR24161:SF85">
    <property type="entry name" value="PALMITOYLTRANSFERASE HIP14"/>
    <property type="match status" value="1"/>
</dbReference>
<dbReference type="InterPro" id="IPR036770">
    <property type="entry name" value="Ankyrin_rpt-contain_sf"/>
</dbReference>
<protein>
    <submittedName>
        <fullName evidence="4">Uncharacterized protein</fullName>
    </submittedName>
</protein>
<dbReference type="GO" id="GO:0045944">
    <property type="term" value="P:positive regulation of transcription by RNA polymerase II"/>
    <property type="evidence" value="ECO:0000318"/>
    <property type="project" value="GO_Central"/>
</dbReference>
<dbReference type="Gene3D" id="1.25.40.20">
    <property type="entry name" value="Ankyrin repeat-containing domain"/>
    <property type="match status" value="3"/>
</dbReference>
<dbReference type="InterPro" id="IPR002110">
    <property type="entry name" value="Ankyrin_rpt"/>
</dbReference>
<keyword evidence="1" id="KW-0677">Repeat</keyword>
<dbReference type="SMART" id="SM00248">
    <property type="entry name" value="ANK"/>
    <property type="match status" value="5"/>
</dbReference>
<feature type="repeat" description="ANK" evidence="3">
    <location>
        <begin position="309"/>
        <end position="341"/>
    </location>
</feature>
<organism evidence="4 5">
    <name type="scientific">Klebsormidium nitens</name>
    <name type="common">Green alga</name>
    <name type="synonym">Ulothrix nitens</name>
    <dbReference type="NCBI Taxonomy" id="105231"/>
    <lineage>
        <taxon>Eukaryota</taxon>
        <taxon>Viridiplantae</taxon>
        <taxon>Streptophyta</taxon>
        <taxon>Klebsormidiophyceae</taxon>
        <taxon>Klebsormidiales</taxon>
        <taxon>Klebsormidiaceae</taxon>
        <taxon>Klebsormidium</taxon>
    </lineage>
</organism>
<keyword evidence="5" id="KW-1185">Reference proteome</keyword>
<evidence type="ECO:0000313" key="5">
    <source>
        <dbReference type="Proteomes" id="UP000054558"/>
    </source>
</evidence>
<dbReference type="STRING" id="105231.A0A1Y1IQW2"/>
<feature type="repeat" description="ANK" evidence="3">
    <location>
        <begin position="176"/>
        <end position="208"/>
    </location>
</feature>
<evidence type="ECO:0000256" key="2">
    <source>
        <dbReference type="ARBA" id="ARBA00023043"/>
    </source>
</evidence>
<sequence length="397" mass="42840">MGARTEAGDRVRALFRAIRDAYVELTTAAPNQQLLRKKELEMLFEGQGCLYLACIHESAKLYKYGCSANLQKRNLAHRSHFKPPFSYRLEMAWKADQPPDAEENFKDDPLIREIHEAVEIGGTVHREIIRLPDHVDKGLLVVALLVGVHTLYNVWHSAVCNVLRGRGADVNGKDDKGLTALHRAAMAGRSAVCNVLLGRGADVNAKDGEGKTALFRAAMGGKSAACNVLLGRGADVNATDDKGLTALHWAAMAGRIAVCELLLGHGADVNAKDDKGQTALHSAAYIGTSAVVCELLLGRCADVNAKDDKGRTALYSTVAAGHSAVSELLLGRGADVIVFEVCGLTNYLCGLAIREDRMLLFRMLLEQGHVGHILRPGLAVSGPKCARLAWKLRRLLG</sequence>
<evidence type="ECO:0000256" key="3">
    <source>
        <dbReference type="PROSITE-ProRule" id="PRU00023"/>
    </source>
</evidence>
<name>A0A1Y1IQW2_KLENI</name>
<dbReference type="SUPFAM" id="SSF48403">
    <property type="entry name" value="Ankyrin repeat"/>
    <property type="match status" value="1"/>
</dbReference>